<dbReference type="NCBIfam" id="TIGR02241">
    <property type="entry name" value="conserved hypothetical phage tail region protein"/>
    <property type="match status" value="1"/>
</dbReference>
<dbReference type="Proteomes" id="UP000300142">
    <property type="component" value="Unassembled WGS sequence"/>
</dbReference>
<gene>
    <name evidence="1" type="ORF">SR1949_16320</name>
</gene>
<reference evidence="2" key="1">
    <citation type="submission" date="2019-02" db="EMBL/GenBank/DDBJ databases">
        <title>Draft genome sequence of Sphaerospermopsis reniformis NIES-1949.</title>
        <authorList>
            <person name="Yamaguchi H."/>
            <person name="Suzuki S."/>
            <person name="Kawachi M."/>
        </authorList>
    </citation>
    <scope>NUCLEOTIDE SEQUENCE [LARGE SCALE GENOMIC DNA]</scope>
    <source>
        <strain evidence="2">NIES-1949</strain>
    </source>
</reference>
<dbReference type="InterPro" id="IPR010667">
    <property type="entry name" value="Phage_T4_Gp19"/>
</dbReference>
<dbReference type="Pfam" id="PF06841">
    <property type="entry name" value="Phage_T4_gp19"/>
    <property type="match status" value="1"/>
</dbReference>
<dbReference type="PANTHER" id="PTHR38009">
    <property type="entry name" value="CONSERVED HYPOTHETICAL PHAGE TAIL PROTEIN"/>
    <property type="match status" value="1"/>
</dbReference>
<dbReference type="AlphaFoldDB" id="A0A479ZZ30"/>
<dbReference type="RefSeq" id="WP_096564874.1">
    <property type="nucleotide sequence ID" value="NZ_BJCE01000040.1"/>
</dbReference>
<dbReference type="InterPro" id="IPR011747">
    <property type="entry name" value="CHP02241"/>
</dbReference>
<evidence type="ECO:0000313" key="2">
    <source>
        <dbReference type="Proteomes" id="UP000300142"/>
    </source>
</evidence>
<dbReference type="GO" id="GO:0005198">
    <property type="term" value="F:structural molecule activity"/>
    <property type="evidence" value="ECO:0007669"/>
    <property type="project" value="InterPro"/>
</dbReference>
<organism evidence="1 2">
    <name type="scientific">Sphaerospermopsis reniformis</name>
    <dbReference type="NCBI Taxonomy" id="531300"/>
    <lineage>
        <taxon>Bacteria</taxon>
        <taxon>Bacillati</taxon>
        <taxon>Cyanobacteriota</taxon>
        <taxon>Cyanophyceae</taxon>
        <taxon>Nostocales</taxon>
        <taxon>Aphanizomenonaceae</taxon>
        <taxon>Sphaerospermopsis</taxon>
    </lineage>
</organism>
<accession>A0A479ZZ30</accession>
<proteinExistence type="predicted"/>
<dbReference type="EMBL" id="BJCE01000040">
    <property type="protein sequence ID" value="GCL36528.1"/>
    <property type="molecule type" value="Genomic_DNA"/>
</dbReference>
<evidence type="ECO:0000313" key="1">
    <source>
        <dbReference type="EMBL" id="GCL36528.1"/>
    </source>
</evidence>
<comment type="caution">
    <text evidence="1">The sequence shown here is derived from an EMBL/GenBank/DDBJ whole genome shotgun (WGS) entry which is preliminary data.</text>
</comment>
<keyword evidence="2" id="KW-1185">Reference proteome</keyword>
<dbReference type="PANTHER" id="PTHR38009:SF1">
    <property type="entry name" value="CONSERVED HYPOTHETICAL PHAGE TAIL PROTEIN"/>
    <property type="match status" value="1"/>
</dbReference>
<sequence length="151" mass="16821">MPGEFLTACKFYFEADGITDKFIKEISGLGVESTPAQDIHGSSKSGKIMRQATPTVVKFTNITLKVIATDDIDLYQWYQKCNEDMGDPRQWAQNRKTGSVVAYDQQGSEKARWNIVNCYPCKYTGPTLTASGGDMANETIELVHEGVKRVK</sequence>
<name>A0A479ZZ30_9CYAN</name>
<protein>
    <submittedName>
        <fullName evidence="1">Phage tail protein</fullName>
    </submittedName>
</protein>